<organism evidence="1 2">
    <name type="scientific">Metabacillus idriensis</name>
    <dbReference type="NCBI Taxonomy" id="324768"/>
    <lineage>
        <taxon>Bacteria</taxon>
        <taxon>Bacillati</taxon>
        <taxon>Bacillota</taxon>
        <taxon>Bacilli</taxon>
        <taxon>Bacillales</taxon>
        <taxon>Bacillaceae</taxon>
        <taxon>Metabacillus</taxon>
    </lineage>
</organism>
<dbReference type="AlphaFoldDB" id="A0A6I2MD43"/>
<dbReference type="EMBL" id="WKKF01000009">
    <property type="protein sequence ID" value="MRX56198.1"/>
    <property type="molecule type" value="Genomic_DNA"/>
</dbReference>
<protein>
    <submittedName>
        <fullName evidence="1">Uncharacterized protein</fullName>
    </submittedName>
</protein>
<keyword evidence="2" id="KW-1185">Reference proteome</keyword>
<comment type="caution">
    <text evidence="1">The sequence shown here is derived from an EMBL/GenBank/DDBJ whole genome shotgun (WGS) entry which is preliminary data.</text>
</comment>
<name>A0A6I2MD43_9BACI</name>
<sequence length="72" mass="8614">MIMIMRRMHTDMINNKELTGDEAYKELEEIFKNFKFDQDAADEDVLNEVRAFSLKEDYQKMELEIKFADGTE</sequence>
<accession>A0A6I2MD43</accession>
<dbReference type="Proteomes" id="UP000441585">
    <property type="component" value="Unassembled WGS sequence"/>
</dbReference>
<dbReference type="InterPro" id="IPR025623">
    <property type="entry name" value="YusW"/>
</dbReference>
<evidence type="ECO:0000313" key="1">
    <source>
        <dbReference type="EMBL" id="MRX56198.1"/>
    </source>
</evidence>
<proteinExistence type="predicted"/>
<dbReference type="Pfam" id="PF14039">
    <property type="entry name" value="YusW"/>
    <property type="match status" value="1"/>
</dbReference>
<evidence type="ECO:0000313" key="2">
    <source>
        <dbReference type="Proteomes" id="UP000441585"/>
    </source>
</evidence>
<reference evidence="1 2" key="1">
    <citation type="submission" date="2019-11" db="EMBL/GenBank/DDBJ databases">
        <title>Bacillus idriensis genome.</title>
        <authorList>
            <person name="Konopka E.N."/>
            <person name="Newman J.D."/>
        </authorList>
    </citation>
    <scope>NUCLEOTIDE SEQUENCE [LARGE SCALE GENOMIC DNA]</scope>
    <source>
        <strain evidence="1 2">DSM 19097</strain>
    </source>
</reference>
<gene>
    <name evidence="1" type="ORF">GJU41_19755</name>
</gene>